<comment type="cofactor">
    <cofactor evidence="1">
        <name>Mn(2+)</name>
        <dbReference type="ChEBI" id="CHEBI:29035"/>
    </cofactor>
</comment>
<dbReference type="EMBL" id="LJXT01000065">
    <property type="protein sequence ID" value="KPQ14397.1"/>
    <property type="molecule type" value="Genomic_DNA"/>
</dbReference>
<dbReference type="GO" id="GO:0046872">
    <property type="term" value="F:metal ion binding"/>
    <property type="evidence" value="ECO:0007669"/>
    <property type="project" value="UniProtKB-KW"/>
</dbReference>
<keyword evidence="5 11" id="KW-0460">Magnesium</keyword>
<feature type="domain" description="Non-canonical purine NTP phosphatase/PRRC1" evidence="12">
    <location>
        <begin position="20"/>
        <end position="183"/>
    </location>
</feature>
<comment type="similarity">
    <text evidence="10 11">Belongs to the YjjX NTPase family.</text>
</comment>
<comment type="catalytic activity">
    <reaction evidence="8 11">
        <text>ITP + H2O = IDP + phosphate + H(+)</text>
        <dbReference type="Rhea" id="RHEA:28330"/>
        <dbReference type="ChEBI" id="CHEBI:15377"/>
        <dbReference type="ChEBI" id="CHEBI:15378"/>
        <dbReference type="ChEBI" id="CHEBI:43474"/>
        <dbReference type="ChEBI" id="CHEBI:58280"/>
        <dbReference type="ChEBI" id="CHEBI:61402"/>
        <dbReference type="EC" id="3.6.1.73"/>
    </reaction>
</comment>
<comment type="function">
    <text evidence="11">Phosphatase that hydrolyzes non-canonical purine nucleotides such as XTP and ITP to their respective diphosphate derivatives. Probably excludes non-canonical purines from DNA/RNA precursor pool, thus preventing their incorporation into DNA/RNA and avoiding chromosomal lesions.</text>
</comment>
<evidence type="ECO:0000256" key="3">
    <source>
        <dbReference type="ARBA" id="ARBA00022741"/>
    </source>
</evidence>
<dbReference type="eggNOG" id="COG1986">
    <property type="taxonomic scope" value="Bacteria"/>
</dbReference>
<organism evidence="13 14">
    <name type="scientific">Algoriphagus marincola HL-49</name>
    <dbReference type="NCBI Taxonomy" id="1305737"/>
    <lineage>
        <taxon>Bacteria</taxon>
        <taxon>Pseudomonadati</taxon>
        <taxon>Bacteroidota</taxon>
        <taxon>Cytophagia</taxon>
        <taxon>Cytophagales</taxon>
        <taxon>Cyclobacteriaceae</taxon>
        <taxon>Algoriphagus</taxon>
    </lineage>
</organism>
<dbReference type="InterPro" id="IPR026533">
    <property type="entry name" value="NTPase/PRRC1"/>
</dbReference>
<protein>
    <recommendedName>
        <fullName evidence="11">Probable inosine/xanthosine triphosphatase</fullName>
        <shortName evidence="11">ITPase/XTPase</shortName>
        <ecNumber evidence="11">3.6.1.73</ecNumber>
    </recommendedName>
    <alternativeName>
        <fullName evidence="11">Non-canonical purine NTP phosphatase</fullName>
    </alternativeName>
    <alternativeName>
        <fullName evidence="11">Non-standard purine NTP phosphatase</fullName>
    </alternativeName>
    <alternativeName>
        <fullName evidence="11">Nucleoside-triphosphate phosphatase</fullName>
        <shortName evidence="11">NTPase</shortName>
    </alternativeName>
</protein>
<dbReference type="NCBIfam" id="NF003459">
    <property type="entry name" value="PRK05074.1"/>
    <property type="match status" value="1"/>
</dbReference>
<dbReference type="InterPro" id="IPR029001">
    <property type="entry name" value="ITPase-like_fam"/>
</dbReference>
<gene>
    <name evidence="13" type="ORF">HLUCCX10_10715</name>
</gene>
<dbReference type="Gene3D" id="3.90.950.10">
    <property type="match status" value="1"/>
</dbReference>
<dbReference type="PANTHER" id="PTHR34699">
    <property type="match status" value="1"/>
</dbReference>
<dbReference type="InterPro" id="IPR050299">
    <property type="entry name" value="YjjX_NTPase"/>
</dbReference>
<evidence type="ECO:0000259" key="12">
    <source>
        <dbReference type="Pfam" id="PF01931"/>
    </source>
</evidence>
<dbReference type="InterPro" id="IPR002786">
    <property type="entry name" value="Non_canon_purine_NTPase"/>
</dbReference>
<comment type="catalytic activity">
    <reaction evidence="9 11">
        <text>XTP + H2O = XDP + phosphate + H(+)</text>
        <dbReference type="Rhea" id="RHEA:28406"/>
        <dbReference type="ChEBI" id="CHEBI:15377"/>
        <dbReference type="ChEBI" id="CHEBI:15378"/>
        <dbReference type="ChEBI" id="CHEBI:43474"/>
        <dbReference type="ChEBI" id="CHEBI:59884"/>
        <dbReference type="ChEBI" id="CHEBI:61314"/>
        <dbReference type="EC" id="3.6.1.73"/>
    </reaction>
</comment>
<comment type="cofactor">
    <cofactor evidence="11">
        <name>Mg(2+)</name>
        <dbReference type="ChEBI" id="CHEBI:18420"/>
    </cofactor>
    <cofactor evidence="11">
        <name>Mn(2+)</name>
        <dbReference type="ChEBI" id="CHEBI:29035"/>
    </cofactor>
    <text evidence="11">Binds 1 divalent metal cation per subunit; can use either Mg(2+) or Mn(2+).</text>
</comment>
<comment type="caution">
    <text evidence="13">The sequence shown here is derived from an EMBL/GenBank/DDBJ whole genome shotgun (WGS) entry which is preliminary data.</text>
</comment>
<evidence type="ECO:0000256" key="1">
    <source>
        <dbReference type="ARBA" id="ARBA00001936"/>
    </source>
</evidence>
<evidence type="ECO:0000256" key="5">
    <source>
        <dbReference type="ARBA" id="ARBA00022842"/>
    </source>
</evidence>
<dbReference type="PATRIC" id="fig|1305737.6.peg.2771"/>
<reference evidence="13 14" key="1">
    <citation type="submission" date="2015-09" db="EMBL/GenBank/DDBJ databases">
        <title>Identification and resolution of microdiversity through metagenomic sequencing of parallel consortia.</title>
        <authorList>
            <person name="Nelson W.C."/>
            <person name="Romine M.F."/>
            <person name="Lindemann S.R."/>
        </authorList>
    </citation>
    <scope>NUCLEOTIDE SEQUENCE [LARGE SCALE GENOMIC DNA]</scope>
    <source>
        <strain evidence="13">HL-49</strain>
    </source>
</reference>
<dbReference type="GO" id="GO:0103023">
    <property type="term" value="F:ITPase activity"/>
    <property type="evidence" value="ECO:0007669"/>
    <property type="project" value="UniProtKB-EC"/>
</dbReference>
<evidence type="ECO:0000256" key="4">
    <source>
        <dbReference type="ARBA" id="ARBA00022801"/>
    </source>
</evidence>
<sequence>MKLPKRENFTQQAKELIIVGSLNPVKLQSTEDAFTLAFDRSFHITGVNVPSGVSDQPFGAEETLLGAQNRAKSAKDAFPEADYWVGVEGGVEEDARGLFAFAWVWVLDKNGKEGQAKTSTFYLPEKVAELVKGGMELGQADDEVFSEDNSKQKGGSVGILTKGKLNRTEYYQQAVLLALIPFLQKNLYK</sequence>
<dbReference type="HAMAP" id="MF_00648">
    <property type="entry name" value="Non_canon_purine_NTPase_YjjX"/>
    <property type="match status" value="1"/>
</dbReference>
<evidence type="ECO:0000256" key="10">
    <source>
        <dbReference type="ARBA" id="ARBA00060855"/>
    </source>
</evidence>
<comment type="subunit">
    <text evidence="11">Homodimer.</text>
</comment>
<comment type="caution">
    <text evidence="11">Lacks conserved residue(s) required for the propagation of feature annotation.</text>
</comment>
<feature type="binding site" evidence="11">
    <location>
        <begin position="80"/>
        <end position="81"/>
    </location>
    <ligand>
        <name>substrate</name>
    </ligand>
</feature>
<dbReference type="Pfam" id="PF01931">
    <property type="entry name" value="NTPase_I-T"/>
    <property type="match status" value="1"/>
</dbReference>
<dbReference type="Proteomes" id="UP000050421">
    <property type="component" value="Unassembled WGS sequence"/>
</dbReference>
<proteinExistence type="inferred from homology"/>
<dbReference type="EC" id="3.6.1.73" evidence="11"/>
<evidence type="ECO:0000256" key="9">
    <source>
        <dbReference type="ARBA" id="ARBA00048781"/>
    </source>
</evidence>
<dbReference type="OrthoDB" id="164951at2"/>
<evidence type="ECO:0000313" key="13">
    <source>
        <dbReference type="EMBL" id="KPQ14397.1"/>
    </source>
</evidence>
<feature type="binding site" evidence="11">
    <location>
        <position position="80"/>
    </location>
    <ligand>
        <name>Mg(2+)</name>
        <dbReference type="ChEBI" id="CHEBI:18420"/>
    </ligand>
</feature>
<dbReference type="GO" id="GO:0006772">
    <property type="term" value="P:thiamine metabolic process"/>
    <property type="evidence" value="ECO:0007669"/>
    <property type="project" value="TreeGrafter"/>
</dbReference>
<name>A0A0P7XFB7_9BACT</name>
<dbReference type="AlphaFoldDB" id="A0A0P7XFB7"/>
<keyword evidence="2 11" id="KW-0479">Metal-binding</keyword>
<dbReference type="NCBIfam" id="TIGR00258">
    <property type="entry name" value="inosine/xanthosine triphosphatase"/>
    <property type="match status" value="1"/>
</dbReference>
<evidence type="ECO:0000256" key="2">
    <source>
        <dbReference type="ARBA" id="ARBA00022723"/>
    </source>
</evidence>
<evidence type="ECO:0000256" key="6">
    <source>
        <dbReference type="ARBA" id="ARBA00023080"/>
    </source>
</evidence>
<dbReference type="STRING" id="1305737.GCA_000526355_03137"/>
<accession>A0A0P7XFB7</accession>
<evidence type="ECO:0000256" key="8">
    <source>
        <dbReference type="ARBA" id="ARBA00048174"/>
    </source>
</evidence>
<dbReference type="FunFam" id="3.90.950.10:FF:000002">
    <property type="entry name" value="Inosine/xanthosine triphosphatase"/>
    <property type="match status" value="1"/>
</dbReference>
<evidence type="ECO:0000256" key="11">
    <source>
        <dbReference type="HAMAP-Rule" id="MF_00648"/>
    </source>
</evidence>
<keyword evidence="7 11" id="KW-0464">Manganese</keyword>
<dbReference type="PANTHER" id="PTHR34699:SF2">
    <property type="entry name" value="NON-CANONICAL PURINE NTP PHOSPHATASE_PRRC1 DOMAIN-CONTAINING PROTEIN"/>
    <property type="match status" value="1"/>
</dbReference>
<dbReference type="GO" id="GO:0009117">
    <property type="term" value="P:nucleotide metabolic process"/>
    <property type="evidence" value="ECO:0007669"/>
    <property type="project" value="UniProtKB-KW"/>
</dbReference>
<keyword evidence="6 11" id="KW-0546">Nucleotide metabolism</keyword>
<keyword evidence="3 11" id="KW-0547">Nucleotide-binding</keyword>
<dbReference type="GO" id="GO:0000166">
    <property type="term" value="F:nucleotide binding"/>
    <property type="evidence" value="ECO:0007669"/>
    <property type="project" value="UniProtKB-KW"/>
</dbReference>
<keyword evidence="4 11" id="KW-0378">Hydrolase</keyword>
<evidence type="ECO:0000256" key="7">
    <source>
        <dbReference type="ARBA" id="ARBA00023211"/>
    </source>
</evidence>
<evidence type="ECO:0000313" key="14">
    <source>
        <dbReference type="Proteomes" id="UP000050421"/>
    </source>
</evidence>
<dbReference type="SUPFAM" id="SSF52972">
    <property type="entry name" value="ITPase-like"/>
    <property type="match status" value="1"/>
</dbReference>